<dbReference type="InterPro" id="IPR036047">
    <property type="entry name" value="F-box-like_dom_sf"/>
</dbReference>
<dbReference type="CDD" id="cd22147">
    <property type="entry name" value="F-box_SpPof1-like"/>
    <property type="match status" value="1"/>
</dbReference>
<reference evidence="6" key="1">
    <citation type="submission" date="2014-03" db="EMBL/GenBank/DDBJ databases">
        <authorList>
            <person name="Casaregola S."/>
        </authorList>
    </citation>
    <scope>NUCLEOTIDE SEQUENCE [LARGE SCALE GENOMIC DNA]</scope>
    <source>
        <strain evidence="6">CLIB 918</strain>
    </source>
</reference>
<dbReference type="InterPro" id="IPR019775">
    <property type="entry name" value="WD40_repeat_CS"/>
</dbReference>
<dbReference type="Pfam" id="PF00400">
    <property type="entry name" value="WD40"/>
    <property type="match status" value="7"/>
</dbReference>
<feature type="region of interest" description="Disordered" evidence="4">
    <location>
        <begin position="98"/>
        <end position="126"/>
    </location>
</feature>
<evidence type="ECO:0000256" key="4">
    <source>
        <dbReference type="SAM" id="MobiDB-lite"/>
    </source>
</evidence>
<feature type="repeat" description="WD" evidence="3">
    <location>
        <begin position="652"/>
        <end position="691"/>
    </location>
</feature>
<feature type="compositionally biased region" description="Low complexity" evidence="4">
    <location>
        <begin position="1"/>
        <end position="14"/>
    </location>
</feature>
<dbReference type="InterPro" id="IPR001680">
    <property type="entry name" value="WD40_rpt"/>
</dbReference>
<organism evidence="6 7">
    <name type="scientific">Geotrichum candidum</name>
    <name type="common">Oospora lactis</name>
    <name type="synonym">Dipodascus geotrichum</name>
    <dbReference type="NCBI Taxonomy" id="1173061"/>
    <lineage>
        <taxon>Eukaryota</taxon>
        <taxon>Fungi</taxon>
        <taxon>Dikarya</taxon>
        <taxon>Ascomycota</taxon>
        <taxon>Saccharomycotina</taxon>
        <taxon>Dipodascomycetes</taxon>
        <taxon>Dipodascales</taxon>
        <taxon>Dipodascaceae</taxon>
        <taxon>Geotrichum</taxon>
    </lineage>
</organism>
<dbReference type="InterPro" id="IPR036322">
    <property type="entry name" value="WD40_repeat_dom_sf"/>
</dbReference>
<dbReference type="SUPFAM" id="SSF81383">
    <property type="entry name" value="F-box domain"/>
    <property type="match status" value="1"/>
</dbReference>
<protein>
    <submittedName>
        <fullName evidence="6">Similar to Saccharomyces cerevisiae YFL009W CDC4 F-box protein required for G1/S and G2/M transition</fullName>
    </submittedName>
</protein>
<feature type="repeat" description="WD" evidence="3">
    <location>
        <begin position="570"/>
        <end position="609"/>
    </location>
</feature>
<dbReference type="STRING" id="1173061.A0A0J9X4A9"/>
<dbReference type="PROSITE" id="PS00678">
    <property type="entry name" value="WD_REPEATS_1"/>
    <property type="match status" value="2"/>
</dbReference>
<dbReference type="PROSITE" id="PS50294">
    <property type="entry name" value="WD_REPEATS_REGION"/>
    <property type="match status" value="4"/>
</dbReference>
<dbReference type="PROSITE" id="PS50181">
    <property type="entry name" value="FBOX"/>
    <property type="match status" value="1"/>
</dbReference>
<evidence type="ECO:0000313" key="7">
    <source>
        <dbReference type="Proteomes" id="UP000242525"/>
    </source>
</evidence>
<evidence type="ECO:0000313" key="6">
    <source>
        <dbReference type="EMBL" id="CDO51965.1"/>
    </source>
</evidence>
<dbReference type="OrthoDB" id="190105at2759"/>
<proteinExistence type="predicted"/>
<evidence type="ECO:0000259" key="5">
    <source>
        <dbReference type="PROSITE" id="PS50181"/>
    </source>
</evidence>
<feature type="repeat" description="WD" evidence="3">
    <location>
        <begin position="528"/>
        <end position="555"/>
    </location>
</feature>
<gene>
    <name evidence="6" type="ORF">BN980_GECA02s03750g</name>
</gene>
<feature type="repeat" description="WD" evidence="3">
    <location>
        <begin position="610"/>
        <end position="651"/>
    </location>
</feature>
<dbReference type="Gene3D" id="2.130.10.10">
    <property type="entry name" value="YVTN repeat-like/Quinoprotein amine dehydrogenase"/>
    <property type="match status" value="1"/>
</dbReference>
<dbReference type="PANTHER" id="PTHR19849:SF1">
    <property type="entry name" value="F-BOX_WD REPEAT-CONTAINING PROTEIN 7"/>
    <property type="match status" value="1"/>
</dbReference>
<dbReference type="InterPro" id="IPR020472">
    <property type="entry name" value="WD40_PAC1"/>
</dbReference>
<feature type="region of interest" description="Disordered" evidence="4">
    <location>
        <begin position="1"/>
        <end position="23"/>
    </location>
</feature>
<feature type="repeat" description="WD" evidence="3">
    <location>
        <begin position="692"/>
        <end position="730"/>
    </location>
</feature>
<comment type="caution">
    <text evidence="6">The sequence shown here is derived from an EMBL/GenBank/DDBJ whole genome shotgun (WGS) entry which is preliminary data.</text>
</comment>
<keyword evidence="1 3" id="KW-0853">WD repeat</keyword>
<dbReference type="GO" id="GO:0005737">
    <property type="term" value="C:cytoplasm"/>
    <property type="evidence" value="ECO:0007669"/>
    <property type="project" value="TreeGrafter"/>
</dbReference>
<dbReference type="SUPFAM" id="SSF50978">
    <property type="entry name" value="WD40 repeat-like"/>
    <property type="match status" value="1"/>
</dbReference>
<dbReference type="SMART" id="SM00320">
    <property type="entry name" value="WD40"/>
    <property type="match status" value="7"/>
</dbReference>
<name>A0A0J9X4A9_GEOCN</name>
<feature type="repeat" description="WD" evidence="3">
    <location>
        <begin position="457"/>
        <end position="496"/>
    </location>
</feature>
<dbReference type="EMBL" id="CCBN010000002">
    <property type="protein sequence ID" value="CDO51965.1"/>
    <property type="molecule type" value="Genomic_DNA"/>
</dbReference>
<dbReference type="Gene3D" id="1.20.1280.50">
    <property type="match status" value="1"/>
</dbReference>
<dbReference type="CDD" id="cd00200">
    <property type="entry name" value="WD40"/>
    <property type="match status" value="1"/>
</dbReference>
<dbReference type="GO" id="GO:0043130">
    <property type="term" value="F:ubiquitin binding"/>
    <property type="evidence" value="ECO:0007669"/>
    <property type="project" value="TreeGrafter"/>
</dbReference>
<dbReference type="GO" id="GO:0043161">
    <property type="term" value="P:proteasome-mediated ubiquitin-dependent protein catabolic process"/>
    <property type="evidence" value="ECO:0007669"/>
    <property type="project" value="TreeGrafter"/>
</dbReference>
<accession>A0A0J9X4A9</accession>
<dbReference type="PRINTS" id="PR00320">
    <property type="entry name" value="GPROTEINBRPT"/>
</dbReference>
<dbReference type="Proteomes" id="UP000242525">
    <property type="component" value="Unassembled WGS sequence"/>
</dbReference>
<dbReference type="AlphaFoldDB" id="A0A0J9X4A9"/>
<evidence type="ECO:0000256" key="3">
    <source>
        <dbReference type="PROSITE-ProRule" id="PRU00221"/>
    </source>
</evidence>
<dbReference type="PROSITE" id="PS50082">
    <property type="entry name" value="WD_REPEATS_2"/>
    <property type="match status" value="6"/>
</dbReference>
<dbReference type="GO" id="GO:0005634">
    <property type="term" value="C:nucleus"/>
    <property type="evidence" value="ECO:0007669"/>
    <property type="project" value="TreeGrafter"/>
</dbReference>
<dbReference type="InterPro" id="IPR015943">
    <property type="entry name" value="WD40/YVTN_repeat-like_dom_sf"/>
</dbReference>
<evidence type="ECO:0000256" key="1">
    <source>
        <dbReference type="ARBA" id="ARBA00022574"/>
    </source>
</evidence>
<dbReference type="PANTHER" id="PTHR19849">
    <property type="entry name" value="PHOSPHOLIPASE A-2-ACTIVATING PROTEIN"/>
    <property type="match status" value="1"/>
</dbReference>
<feature type="compositionally biased region" description="Low complexity" evidence="4">
    <location>
        <begin position="218"/>
        <end position="237"/>
    </location>
</feature>
<dbReference type="Pfam" id="PF12937">
    <property type="entry name" value="F-box-like"/>
    <property type="match status" value="1"/>
</dbReference>
<dbReference type="InterPro" id="IPR001810">
    <property type="entry name" value="F-box_dom"/>
</dbReference>
<evidence type="ECO:0000256" key="2">
    <source>
        <dbReference type="ARBA" id="ARBA00022737"/>
    </source>
</evidence>
<feature type="region of interest" description="Disordered" evidence="4">
    <location>
        <begin position="190"/>
        <end position="242"/>
    </location>
</feature>
<sequence>MSQQQQHQEISSRQLDTSSKSELLALAPQSSSLTLKYPSNIESLSKPVQNHVYPLYSTPTPTFLSDFKFKQNNQTFRFTNKGSKIQIAPADDSPVSINLGSGSKPTLKRLHSSTTLSRHPAEDSPYFVSQQNPFKRVFPETTPSSANALEISASSPVLAEPLQPTSSLVQRPTPVPMECAEGETSPLAELDTTSDNASVPPLPSPAKSLYDEDDDNASDNIDNNISNNAITSNSITEPPMSPNSSIRSFASIYDFYLSMPKEMQRATLRKLISVTDRNTLSIVSQNIVPSLRCDFMDCLPSELILKILSDLDFRSLCRAAQVSRRWRTTVDSSEAIWRKRLTDDDLYFDQKDLRRAASEKWDYTSWGTTNGTTATKTFNDPYAPKINIYKAVYRRRYMIINRNWMDSRFKPKRLTITGNGGDVVTCLQFDDNKIITGSDDHSITIHNMDTGEVIRQLLGHTGGVWALQYVGNLVVSGSTDRSVCVWDTRTGVNTHMFTGHTSTVRCLEVLLPVEVGTDPETHQPIMEPEHALIVTGSRDATLKVWRLPDESSTTTAPPPENGDNYFLRTLQGHSSSVRALSGHGNTVVSGSYDTTVRVWNVETGECRWVLTGHNQRVYSAVLDYKRNRCISGSMDWYVKVWSLDNGSLLYTLEGHTSLVGLLDLNRTTLVSAAADSTLRVWDPDNGAFLHKLEGHQGAITCFQHDEYKVVSGSENTLKLWNIKTGKLVQDLLDGLSRIWQVRFDQRKCIAAVQRNNRTFIEVLDFDQDPNLPENQNPR</sequence>
<keyword evidence="7" id="KW-1185">Reference proteome</keyword>
<feature type="domain" description="F-box" evidence="5">
    <location>
        <begin position="293"/>
        <end position="340"/>
    </location>
</feature>
<keyword evidence="2" id="KW-0677">Repeat</keyword>
<dbReference type="SMART" id="SM00256">
    <property type="entry name" value="FBOX"/>
    <property type="match status" value="1"/>
</dbReference>
<dbReference type="GO" id="GO:0010992">
    <property type="term" value="P:ubiquitin recycling"/>
    <property type="evidence" value="ECO:0007669"/>
    <property type="project" value="TreeGrafter"/>
</dbReference>